<dbReference type="InterPro" id="IPR003140">
    <property type="entry name" value="PLipase/COase/thioEstase"/>
</dbReference>
<comment type="similarity">
    <text evidence="1">Belongs to the AB hydrolase superfamily. AB hydrolase 2 family.</text>
</comment>
<evidence type="ECO:0000313" key="11">
    <source>
        <dbReference type="EMBL" id="KAF8480837.1"/>
    </source>
</evidence>
<accession>A0A9P5MWW5</accession>
<reference evidence="11" key="2">
    <citation type="journal article" date="2020" name="Nat. Commun.">
        <title>Large-scale genome sequencing of mycorrhizal fungi provides insights into the early evolution of symbiotic traits.</title>
        <authorList>
            <person name="Miyauchi S."/>
            <person name="Kiss E."/>
            <person name="Kuo A."/>
            <person name="Drula E."/>
            <person name="Kohler A."/>
            <person name="Sanchez-Garcia M."/>
            <person name="Morin E."/>
            <person name="Andreopoulos B."/>
            <person name="Barry K.W."/>
            <person name="Bonito G."/>
            <person name="Buee M."/>
            <person name="Carver A."/>
            <person name="Chen C."/>
            <person name="Cichocki N."/>
            <person name="Clum A."/>
            <person name="Culley D."/>
            <person name="Crous P.W."/>
            <person name="Fauchery L."/>
            <person name="Girlanda M."/>
            <person name="Hayes R.D."/>
            <person name="Keri Z."/>
            <person name="LaButti K."/>
            <person name="Lipzen A."/>
            <person name="Lombard V."/>
            <person name="Magnuson J."/>
            <person name="Maillard F."/>
            <person name="Murat C."/>
            <person name="Nolan M."/>
            <person name="Ohm R.A."/>
            <person name="Pangilinan J."/>
            <person name="Pereira M.F."/>
            <person name="Perotto S."/>
            <person name="Peter M."/>
            <person name="Pfister S."/>
            <person name="Riley R."/>
            <person name="Sitrit Y."/>
            <person name="Stielow J.B."/>
            <person name="Szollosi G."/>
            <person name="Zifcakova L."/>
            <person name="Stursova M."/>
            <person name="Spatafora J.W."/>
            <person name="Tedersoo L."/>
            <person name="Vaario L.M."/>
            <person name="Yamada A."/>
            <person name="Yan M."/>
            <person name="Wang P."/>
            <person name="Xu J."/>
            <person name="Bruns T."/>
            <person name="Baldrian P."/>
            <person name="Vilgalys R."/>
            <person name="Dunand C."/>
            <person name="Henrissat B."/>
            <person name="Grigoriev I.V."/>
            <person name="Hibbett D."/>
            <person name="Nagy L.G."/>
            <person name="Martin F.M."/>
        </authorList>
    </citation>
    <scope>NUCLEOTIDE SEQUENCE</scope>
    <source>
        <strain evidence="11">Prilba</strain>
    </source>
</reference>
<feature type="domain" description="Phospholipase/carboxylesterase/thioesterase" evidence="10">
    <location>
        <begin position="12"/>
        <end position="221"/>
    </location>
</feature>
<comment type="catalytic activity">
    <reaction evidence="9">
        <text>S-hexadecanoyl-L-cysteinyl-[protein] + H2O = L-cysteinyl-[protein] + hexadecanoate + H(+)</text>
        <dbReference type="Rhea" id="RHEA:19233"/>
        <dbReference type="Rhea" id="RHEA-COMP:10131"/>
        <dbReference type="Rhea" id="RHEA-COMP:11032"/>
        <dbReference type="ChEBI" id="CHEBI:7896"/>
        <dbReference type="ChEBI" id="CHEBI:15377"/>
        <dbReference type="ChEBI" id="CHEBI:15378"/>
        <dbReference type="ChEBI" id="CHEBI:29950"/>
        <dbReference type="ChEBI" id="CHEBI:74151"/>
        <dbReference type="EC" id="3.1.2.22"/>
    </reaction>
</comment>
<dbReference type="PANTHER" id="PTHR10655">
    <property type="entry name" value="LYSOPHOSPHOLIPASE-RELATED"/>
    <property type="match status" value="1"/>
</dbReference>
<name>A0A9P5MWW5_9AGAM</name>
<keyword evidence="12" id="KW-1185">Reference proteome</keyword>
<dbReference type="InterPro" id="IPR050565">
    <property type="entry name" value="LYPA1-2/EST-like"/>
</dbReference>
<dbReference type="OrthoDB" id="2418081at2759"/>
<dbReference type="AlphaFoldDB" id="A0A9P5MWW5"/>
<comment type="function">
    <text evidence="7">Hydrolyzes fatty acids from S-acylated cysteine residues in proteins with a strong preference for palmitoylated G-alpha proteins over other acyl substrates. Mediates the deacylation of G-alpha proteins such as GPA1 in vivo, but has weak or no activity toward palmitoylated Ras proteins. Has weak lysophospholipase activity in vitro; however such activity may not exist in vivo.</text>
</comment>
<dbReference type="Proteomes" id="UP000759537">
    <property type="component" value="Unassembled WGS sequence"/>
</dbReference>
<protein>
    <recommendedName>
        <fullName evidence="3">Acyl-protein thioesterase 1</fullName>
        <ecNumber evidence="2">3.1.2.22</ecNumber>
    </recommendedName>
    <alternativeName>
        <fullName evidence="8">Palmitoyl-protein hydrolase</fullName>
    </alternativeName>
</protein>
<evidence type="ECO:0000256" key="2">
    <source>
        <dbReference type="ARBA" id="ARBA00012423"/>
    </source>
</evidence>
<dbReference type="SUPFAM" id="SSF53474">
    <property type="entry name" value="alpha/beta-Hydrolases"/>
    <property type="match status" value="1"/>
</dbReference>
<keyword evidence="6" id="KW-0276">Fatty acid metabolism</keyword>
<dbReference type="GO" id="GO:0006631">
    <property type="term" value="P:fatty acid metabolic process"/>
    <property type="evidence" value="ECO:0007669"/>
    <property type="project" value="UniProtKB-KW"/>
</dbReference>
<dbReference type="PANTHER" id="PTHR10655:SF17">
    <property type="entry name" value="LYSOPHOSPHOLIPASE-LIKE PROTEIN 1"/>
    <property type="match status" value="1"/>
</dbReference>
<reference evidence="11" key="1">
    <citation type="submission" date="2019-10" db="EMBL/GenBank/DDBJ databases">
        <authorList>
            <consortium name="DOE Joint Genome Institute"/>
            <person name="Kuo A."/>
            <person name="Miyauchi S."/>
            <person name="Kiss E."/>
            <person name="Drula E."/>
            <person name="Kohler A."/>
            <person name="Sanchez-Garcia M."/>
            <person name="Andreopoulos B."/>
            <person name="Barry K.W."/>
            <person name="Bonito G."/>
            <person name="Buee M."/>
            <person name="Carver A."/>
            <person name="Chen C."/>
            <person name="Cichocki N."/>
            <person name="Clum A."/>
            <person name="Culley D."/>
            <person name="Crous P.W."/>
            <person name="Fauchery L."/>
            <person name="Girlanda M."/>
            <person name="Hayes R."/>
            <person name="Keri Z."/>
            <person name="LaButti K."/>
            <person name="Lipzen A."/>
            <person name="Lombard V."/>
            <person name="Magnuson J."/>
            <person name="Maillard F."/>
            <person name="Morin E."/>
            <person name="Murat C."/>
            <person name="Nolan M."/>
            <person name="Ohm R."/>
            <person name="Pangilinan J."/>
            <person name="Pereira M."/>
            <person name="Perotto S."/>
            <person name="Peter M."/>
            <person name="Riley R."/>
            <person name="Sitrit Y."/>
            <person name="Stielow B."/>
            <person name="Szollosi G."/>
            <person name="Zifcakova L."/>
            <person name="Stursova M."/>
            <person name="Spatafora J.W."/>
            <person name="Tedersoo L."/>
            <person name="Vaario L.-M."/>
            <person name="Yamada A."/>
            <person name="Yan M."/>
            <person name="Wang P."/>
            <person name="Xu J."/>
            <person name="Bruns T."/>
            <person name="Baldrian P."/>
            <person name="Vilgalys R."/>
            <person name="Henrissat B."/>
            <person name="Grigoriev I.V."/>
            <person name="Hibbett D."/>
            <person name="Nagy L.G."/>
            <person name="Martin F.M."/>
        </authorList>
    </citation>
    <scope>NUCLEOTIDE SEQUENCE</scope>
    <source>
        <strain evidence="11">Prilba</strain>
    </source>
</reference>
<proteinExistence type="inferred from homology"/>
<dbReference type="Pfam" id="PF02230">
    <property type="entry name" value="Abhydrolase_2"/>
    <property type="match status" value="1"/>
</dbReference>
<dbReference type="GO" id="GO:0052689">
    <property type="term" value="F:carboxylic ester hydrolase activity"/>
    <property type="evidence" value="ECO:0007669"/>
    <property type="project" value="UniProtKB-KW"/>
</dbReference>
<dbReference type="EMBL" id="WHVB01000007">
    <property type="protein sequence ID" value="KAF8480837.1"/>
    <property type="molecule type" value="Genomic_DNA"/>
</dbReference>
<evidence type="ECO:0000256" key="6">
    <source>
        <dbReference type="ARBA" id="ARBA00022832"/>
    </source>
</evidence>
<evidence type="ECO:0000256" key="1">
    <source>
        <dbReference type="ARBA" id="ARBA00006499"/>
    </source>
</evidence>
<evidence type="ECO:0000256" key="5">
    <source>
        <dbReference type="ARBA" id="ARBA00022801"/>
    </source>
</evidence>
<dbReference type="EC" id="3.1.2.22" evidence="2"/>
<keyword evidence="4" id="KW-0719">Serine esterase</keyword>
<evidence type="ECO:0000313" key="12">
    <source>
        <dbReference type="Proteomes" id="UP000759537"/>
    </source>
</evidence>
<evidence type="ECO:0000256" key="3">
    <source>
        <dbReference type="ARBA" id="ARBA00014923"/>
    </source>
</evidence>
<dbReference type="Gene3D" id="3.40.50.1820">
    <property type="entry name" value="alpha/beta hydrolase"/>
    <property type="match status" value="1"/>
</dbReference>
<sequence>MPAGNPLRIPSSAQRTATVIFLHGLGQTNIAWHGTVQWMAVQLPNIEWVLPQAPTRPVSLNSGQQRSSWFDIQSLPPDCNEWEEAAMASSISHVEGWIQAEVHRGADPRRIILMGFSQGAALGLLVALTTLHELGGVVSLAGWIPHKGREQIVHTRPYLPIFCGHGRNDITIPTYYSEEAMAFLRDVLRLPTAFLTFKRYEGLGHTINRAEMHDVVTWLQSVLHLRPVARALIM</sequence>
<organism evidence="11 12">
    <name type="scientific">Russula ochroleuca</name>
    <dbReference type="NCBI Taxonomy" id="152965"/>
    <lineage>
        <taxon>Eukaryota</taxon>
        <taxon>Fungi</taxon>
        <taxon>Dikarya</taxon>
        <taxon>Basidiomycota</taxon>
        <taxon>Agaricomycotina</taxon>
        <taxon>Agaricomycetes</taxon>
        <taxon>Russulales</taxon>
        <taxon>Russulaceae</taxon>
        <taxon>Russula</taxon>
    </lineage>
</organism>
<evidence type="ECO:0000256" key="9">
    <source>
        <dbReference type="ARBA" id="ARBA00047337"/>
    </source>
</evidence>
<evidence type="ECO:0000256" key="4">
    <source>
        <dbReference type="ARBA" id="ARBA00022487"/>
    </source>
</evidence>
<keyword evidence="6" id="KW-0443">Lipid metabolism</keyword>
<evidence type="ECO:0000256" key="7">
    <source>
        <dbReference type="ARBA" id="ARBA00029392"/>
    </source>
</evidence>
<dbReference type="InterPro" id="IPR029058">
    <property type="entry name" value="AB_hydrolase_fold"/>
</dbReference>
<gene>
    <name evidence="11" type="ORF">DFH94DRAFT_736364</name>
</gene>
<dbReference type="GO" id="GO:0008474">
    <property type="term" value="F:palmitoyl-(protein) hydrolase activity"/>
    <property type="evidence" value="ECO:0007669"/>
    <property type="project" value="UniProtKB-EC"/>
</dbReference>
<evidence type="ECO:0000256" key="8">
    <source>
        <dbReference type="ARBA" id="ARBA00031195"/>
    </source>
</evidence>
<comment type="caution">
    <text evidence="11">The sequence shown here is derived from an EMBL/GenBank/DDBJ whole genome shotgun (WGS) entry which is preliminary data.</text>
</comment>
<evidence type="ECO:0000259" key="10">
    <source>
        <dbReference type="Pfam" id="PF02230"/>
    </source>
</evidence>
<keyword evidence="5" id="KW-0378">Hydrolase</keyword>
<dbReference type="GO" id="GO:0005737">
    <property type="term" value="C:cytoplasm"/>
    <property type="evidence" value="ECO:0007669"/>
    <property type="project" value="TreeGrafter"/>
</dbReference>